<dbReference type="InterPro" id="IPR011059">
    <property type="entry name" value="Metal-dep_hydrolase_composite"/>
</dbReference>
<protein>
    <submittedName>
        <fullName evidence="2">Amidohydrolase</fullName>
    </submittedName>
</protein>
<dbReference type="Proteomes" id="UP000326598">
    <property type="component" value="Chromosome"/>
</dbReference>
<evidence type="ECO:0000313" key="2">
    <source>
        <dbReference type="EMBL" id="QEV29223.1"/>
    </source>
</evidence>
<reference evidence="2 3" key="1">
    <citation type="submission" date="2017-09" db="EMBL/GenBank/DDBJ databases">
        <authorList>
            <person name="Lee N."/>
            <person name="Cho B.-K."/>
        </authorList>
    </citation>
    <scope>NUCLEOTIDE SEQUENCE [LARGE SCALE GENOMIC DNA]</scope>
    <source>
        <strain evidence="2 3">ATCC 13740</strain>
    </source>
</reference>
<dbReference type="Pfam" id="PF01979">
    <property type="entry name" value="Amidohydro_1"/>
    <property type="match status" value="1"/>
</dbReference>
<dbReference type="KEGG" id="scoe:CP976_37335"/>
<dbReference type="PANTHER" id="PTHR43794">
    <property type="entry name" value="AMINOHYDROLASE SSNA-RELATED"/>
    <property type="match status" value="1"/>
</dbReference>
<dbReference type="Gene3D" id="2.30.40.10">
    <property type="entry name" value="Urease, subunit C, domain 1"/>
    <property type="match status" value="1"/>
</dbReference>
<keyword evidence="2" id="KW-0378">Hydrolase</keyword>
<dbReference type="Gene3D" id="3.20.20.140">
    <property type="entry name" value="Metal-dependent hydrolases"/>
    <property type="match status" value="1"/>
</dbReference>
<accession>A0A5J6IF56</accession>
<evidence type="ECO:0000259" key="1">
    <source>
        <dbReference type="Pfam" id="PF01979"/>
    </source>
</evidence>
<dbReference type="InterPro" id="IPR032466">
    <property type="entry name" value="Metal_Hydrolase"/>
</dbReference>
<dbReference type="InterPro" id="IPR006680">
    <property type="entry name" value="Amidohydro-rel"/>
</dbReference>
<evidence type="ECO:0000313" key="3">
    <source>
        <dbReference type="Proteomes" id="UP000326598"/>
    </source>
</evidence>
<feature type="domain" description="Amidohydrolase-related" evidence="1">
    <location>
        <begin position="54"/>
        <end position="414"/>
    </location>
</feature>
<dbReference type="SUPFAM" id="SSF51556">
    <property type="entry name" value="Metallo-dependent hydrolases"/>
    <property type="match status" value="1"/>
</dbReference>
<dbReference type="InterPro" id="IPR050287">
    <property type="entry name" value="MTA/SAH_deaminase"/>
</dbReference>
<sequence length="456" mass="48885">MTTRTLLRSGHVISMDPAVGDLPQGDVLVEDGRIAAVRPEISADAEVLDMTGRIVIPGFVDTHRHTWEAPIRGVAPDATLDDYFVEVLDTFAPLYTPEDVYAANLAGALECLNAGITTLVDWSHINNTPDHPDAAIQGLTESGIRAQYAYGSANTSLADYWFESKIAIPADDVRRIRARHFASDDGLLTMALATRGPGFCVNDVVASEWALARELGIPITVHVAMGRLAGRFGMVRQLHGMGLLGPDTTYVHCCYFSEEEWRMVADSGGTVSVAPQVELQMGHGWPPVMQAIEHGLRPSLSIDVVTTVPGDMFTQIRAAFGAERARVNADCWQANMPVPSNMLTARQMLEIATVNGAHVAGLEDRTGSLTPGKRADIVAIDATALNVAPVHDAAAAVTLCADVSNVDTVLVDGVIHKRDGKLLTDTGRALRLVSEARDRLLAAKEMKAPKGEKATA</sequence>
<dbReference type="GO" id="GO:0016810">
    <property type="term" value="F:hydrolase activity, acting on carbon-nitrogen (but not peptide) bonds"/>
    <property type="evidence" value="ECO:0007669"/>
    <property type="project" value="InterPro"/>
</dbReference>
<dbReference type="EMBL" id="CP023694">
    <property type="protein sequence ID" value="QEV29223.1"/>
    <property type="molecule type" value="Genomic_DNA"/>
</dbReference>
<dbReference type="SUPFAM" id="SSF51338">
    <property type="entry name" value="Composite domain of metallo-dependent hydrolases"/>
    <property type="match status" value="1"/>
</dbReference>
<dbReference type="RefSeq" id="WP_150484294.1">
    <property type="nucleotide sequence ID" value="NZ_BMTB01000005.1"/>
</dbReference>
<gene>
    <name evidence="2" type="ORF">CP976_37335</name>
</gene>
<organism evidence="2 3">
    <name type="scientific">Streptomyces coeruleorubidus</name>
    <dbReference type="NCBI Taxonomy" id="116188"/>
    <lineage>
        <taxon>Bacteria</taxon>
        <taxon>Bacillati</taxon>
        <taxon>Actinomycetota</taxon>
        <taxon>Actinomycetes</taxon>
        <taxon>Kitasatosporales</taxon>
        <taxon>Streptomycetaceae</taxon>
        <taxon>Streptomyces</taxon>
    </lineage>
</organism>
<dbReference type="GeneID" id="91421705"/>
<dbReference type="NCBIfam" id="NF006056">
    <property type="entry name" value="PRK08204.1"/>
    <property type="match status" value="1"/>
</dbReference>
<dbReference type="PANTHER" id="PTHR43794:SF5">
    <property type="entry name" value="CHLOROHYDROLASE FAMILY PROTEIN"/>
    <property type="match status" value="1"/>
</dbReference>
<proteinExistence type="predicted"/>
<name>A0A5J6IF56_STRC4</name>
<dbReference type="AlphaFoldDB" id="A0A5J6IF56"/>